<reference evidence="2 3" key="1">
    <citation type="submission" date="2017-06" db="EMBL/GenBank/DDBJ databases">
        <authorList>
            <person name="Kim H.J."/>
            <person name="Triplett B.A."/>
        </authorList>
    </citation>
    <scope>NUCLEOTIDE SEQUENCE [LARGE SCALE GENOMIC DNA]</scope>
    <source>
        <strain evidence="2 3">DSM 44272</strain>
    </source>
</reference>
<name>A0A238VKK1_9ACTN</name>
<keyword evidence="3" id="KW-1185">Reference proteome</keyword>
<dbReference type="RefSeq" id="WP_089335406.1">
    <property type="nucleotide sequence ID" value="NZ_FZNO01000003.1"/>
</dbReference>
<sequence>MRLLGLARAEREDLLALLESLSPQEWQQPSLCEGWTVHDVVAHVLSYEELAARQLASRFAKGRFRTDRVNGIGLAEYGTRRPQELVELLRRHLTPRGLTAGLGGAIGLTDGMIHQQDIRRPLARPSPIPAERLVPALWTALFAPVVRGVVRTRDVRLVATDLEWAFGRGPQVHGTGEALLMAIAGRRGLTGELTGPGAHRLLRRIGG</sequence>
<evidence type="ECO:0000313" key="2">
    <source>
        <dbReference type="EMBL" id="SNR34721.1"/>
    </source>
</evidence>
<dbReference type="NCBIfam" id="TIGR03083">
    <property type="entry name" value="maleylpyruvate isomerase family mycothiol-dependent enzyme"/>
    <property type="match status" value="1"/>
</dbReference>
<proteinExistence type="predicted"/>
<protein>
    <submittedName>
        <fullName evidence="2">TIGR03083 family protein</fullName>
    </submittedName>
</protein>
<accession>A0A238VKK1</accession>
<dbReference type="InterPro" id="IPR024344">
    <property type="entry name" value="MDMPI_metal-binding"/>
</dbReference>
<dbReference type="Pfam" id="PF11716">
    <property type="entry name" value="MDMPI_N"/>
    <property type="match status" value="1"/>
</dbReference>
<gene>
    <name evidence="2" type="ORF">SAMN06272737_103300</name>
</gene>
<feature type="domain" description="Mycothiol-dependent maleylpyruvate isomerase metal-binding" evidence="1">
    <location>
        <begin position="8"/>
        <end position="130"/>
    </location>
</feature>
<dbReference type="GO" id="GO:0046872">
    <property type="term" value="F:metal ion binding"/>
    <property type="evidence" value="ECO:0007669"/>
    <property type="project" value="InterPro"/>
</dbReference>
<evidence type="ECO:0000259" key="1">
    <source>
        <dbReference type="Pfam" id="PF11716"/>
    </source>
</evidence>
<dbReference type="AlphaFoldDB" id="A0A238VKK1"/>
<dbReference type="EMBL" id="FZNO01000003">
    <property type="protein sequence ID" value="SNR34721.1"/>
    <property type="molecule type" value="Genomic_DNA"/>
</dbReference>
<dbReference type="SUPFAM" id="SSF109854">
    <property type="entry name" value="DinB/YfiT-like putative metalloenzymes"/>
    <property type="match status" value="1"/>
</dbReference>
<dbReference type="InterPro" id="IPR034660">
    <property type="entry name" value="DinB/YfiT-like"/>
</dbReference>
<evidence type="ECO:0000313" key="3">
    <source>
        <dbReference type="Proteomes" id="UP000198403"/>
    </source>
</evidence>
<dbReference type="Gene3D" id="1.20.120.450">
    <property type="entry name" value="dinb family like domain"/>
    <property type="match status" value="1"/>
</dbReference>
<dbReference type="InterPro" id="IPR017517">
    <property type="entry name" value="Maleyloyr_isom"/>
</dbReference>
<organism evidence="2 3">
    <name type="scientific">Blastococcus mobilis</name>
    <dbReference type="NCBI Taxonomy" id="1938746"/>
    <lineage>
        <taxon>Bacteria</taxon>
        <taxon>Bacillati</taxon>
        <taxon>Actinomycetota</taxon>
        <taxon>Actinomycetes</taxon>
        <taxon>Geodermatophilales</taxon>
        <taxon>Geodermatophilaceae</taxon>
        <taxon>Blastococcus</taxon>
    </lineage>
</organism>
<dbReference type="Proteomes" id="UP000198403">
    <property type="component" value="Unassembled WGS sequence"/>
</dbReference>
<dbReference type="OrthoDB" id="5178565at2"/>